<evidence type="ECO:0000313" key="3">
    <source>
        <dbReference type="Proteomes" id="UP001190700"/>
    </source>
</evidence>
<feature type="compositionally biased region" description="Pro residues" evidence="1">
    <location>
        <begin position="86"/>
        <end position="97"/>
    </location>
</feature>
<gene>
    <name evidence="2" type="ORF">CYMTET_23125</name>
</gene>
<sequence length="151" mass="15495">MLSLSPSPTTSTSAFDHSTRGCTPPLRGSTPHSALAAHVQEARHSLRQLKQAAGGAGEAAQHFPMVHVGSTTPVVIEPPAAEDEPPPPPEPAVPPPQQLIDADPPSHQSFMDKMSGKLGSSTASTSDSESEDGLPHIEALPPPAPRVGGDA</sequence>
<accession>A0AAE0L1I5</accession>
<comment type="caution">
    <text evidence="2">The sequence shown here is derived from an EMBL/GenBank/DDBJ whole genome shotgun (WGS) entry which is preliminary data.</text>
</comment>
<protein>
    <submittedName>
        <fullName evidence="2">Uncharacterized protein</fullName>
    </submittedName>
</protein>
<organism evidence="2 3">
    <name type="scientific">Cymbomonas tetramitiformis</name>
    <dbReference type="NCBI Taxonomy" id="36881"/>
    <lineage>
        <taxon>Eukaryota</taxon>
        <taxon>Viridiplantae</taxon>
        <taxon>Chlorophyta</taxon>
        <taxon>Pyramimonadophyceae</taxon>
        <taxon>Pyramimonadales</taxon>
        <taxon>Pyramimonadaceae</taxon>
        <taxon>Cymbomonas</taxon>
    </lineage>
</organism>
<dbReference type="EMBL" id="LGRX02011868">
    <property type="protein sequence ID" value="KAK3268369.1"/>
    <property type="molecule type" value="Genomic_DNA"/>
</dbReference>
<name>A0AAE0L1I5_9CHLO</name>
<dbReference type="AlphaFoldDB" id="A0AAE0L1I5"/>
<feature type="compositionally biased region" description="Low complexity" evidence="1">
    <location>
        <begin position="1"/>
        <end position="13"/>
    </location>
</feature>
<dbReference type="Proteomes" id="UP001190700">
    <property type="component" value="Unassembled WGS sequence"/>
</dbReference>
<proteinExistence type="predicted"/>
<evidence type="ECO:0000313" key="2">
    <source>
        <dbReference type="EMBL" id="KAK3268369.1"/>
    </source>
</evidence>
<feature type="region of interest" description="Disordered" evidence="1">
    <location>
        <begin position="1"/>
        <end position="151"/>
    </location>
</feature>
<evidence type="ECO:0000256" key="1">
    <source>
        <dbReference type="SAM" id="MobiDB-lite"/>
    </source>
</evidence>
<reference evidence="2 3" key="1">
    <citation type="journal article" date="2015" name="Genome Biol. Evol.">
        <title>Comparative Genomics of a Bacterivorous Green Alga Reveals Evolutionary Causalities and Consequences of Phago-Mixotrophic Mode of Nutrition.</title>
        <authorList>
            <person name="Burns J.A."/>
            <person name="Paasch A."/>
            <person name="Narechania A."/>
            <person name="Kim E."/>
        </authorList>
    </citation>
    <scope>NUCLEOTIDE SEQUENCE [LARGE SCALE GENOMIC DNA]</scope>
    <source>
        <strain evidence="2 3">PLY_AMNH</strain>
    </source>
</reference>
<keyword evidence="3" id="KW-1185">Reference proteome</keyword>